<feature type="transmembrane region" description="Helical" evidence="1">
    <location>
        <begin position="213"/>
        <end position="234"/>
    </location>
</feature>
<keyword evidence="1" id="KW-0472">Membrane</keyword>
<gene>
    <name evidence="2" type="ORF">HZH66_010463</name>
</gene>
<dbReference type="SUPFAM" id="SSF52540">
    <property type="entry name" value="P-loop containing nucleoside triphosphate hydrolases"/>
    <property type="match status" value="1"/>
</dbReference>
<dbReference type="Proteomes" id="UP000614350">
    <property type="component" value="Unassembled WGS sequence"/>
</dbReference>
<evidence type="ECO:0000313" key="2">
    <source>
        <dbReference type="EMBL" id="KAF7389326.1"/>
    </source>
</evidence>
<reference evidence="2" key="1">
    <citation type="journal article" date="2020" name="G3 (Bethesda)">
        <title>High-Quality Assemblies for Three Invasive Social Wasps from the &lt;i&gt;Vespula&lt;/i&gt; Genus.</title>
        <authorList>
            <person name="Harrop T.W.R."/>
            <person name="Guhlin J."/>
            <person name="McLaughlin G.M."/>
            <person name="Permina E."/>
            <person name="Stockwell P."/>
            <person name="Gilligan J."/>
            <person name="Le Lec M.F."/>
            <person name="Gruber M.A.M."/>
            <person name="Quinn O."/>
            <person name="Lovegrove M."/>
            <person name="Duncan E.J."/>
            <person name="Remnant E.J."/>
            <person name="Van Eeckhoven J."/>
            <person name="Graham B."/>
            <person name="Knapp R.A."/>
            <person name="Langford K.W."/>
            <person name="Kronenberg Z."/>
            <person name="Press M.O."/>
            <person name="Eacker S.M."/>
            <person name="Wilson-Rankin E.E."/>
            <person name="Purcell J."/>
            <person name="Lester P.J."/>
            <person name="Dearden P.K."/>
        </authorList>
    </citation>
    <scope>NUCLEOTIDE SEQUENCE</scope>
    <source>
        <strain evidence="2">Marl-1</strain>
    </source>
</reference>
<keyword evidence="1" id="KW-0812">Transmembrane</keyword>
<keyword evidence="3" id="KW-1185">Reference proteome</keyword>
<name>A0A834JPW6_VESVU</name>
<evidence type="ECO:0000313" key="3">
    <source>
        <dbReference type="Proteomes" id="UP000614350"/>
    </source>
</evidence>
<organism evidence="2 3">
    <name type="scientific">Vespula vulgaris</name>
    <name type="common">Yellow jacket</name>
    <name type="synonym">Wasp</name>
    <dbReference type="NCBI Taxonomy" id="7454"/>
    <lineage>
        <taxon>Eukaryota</taxon>
        <taxon>Metazoa</taxon>
        <taxon>Ecdysozoa</taxon>
        <taxon>Arthropoda</taxon>
        <taxon>Hexapoda</taxon>
        <taxon>Insecta</taxon>
        <taxon>Pterygota</taxon>
        <taxon>Neoptera</taxon>
        <taxon>Endopterygota</taxon>
        <taxon>Hymenoptera</taxon>
        <taxon>Apocrita</taxon>
        <taxon>Aculeata</taxon>
        <taxon>Vespoidea</taxon>
        <taxon>Vespidae</taxon>
        <taxon>Vespinae</taxon>
        <taxon>Vespula</taxon>
    </lineage>
</organism>
<dbReference type="EMBL" id="JACSEA010000011">
    <property type="protein sequence ID" value="KAF7389326.1"/>
    <property type="molecule type" value="Genomic_DNA"/>
</dbReference>
<dbReference type="InterPro" id="IPR027417">
    <property type="entry name" value="P-loop_NTPase"/>
</dbReference>
<dbReference type="AlphaFoldDB" id="A0A834JPW6"/>
<keyword evidence="1" id="KW-1133">Transmembrane helix</keyword>
<sequence>MFLKMQMSEETFEILLDVMEKHFAALKLLDDEPEHKLTRAVSFSDLHSRASRILIEQCLQTPDSSNLMRQYSCEHIVDKASNIRQLKISESLYTDNTECRRTWETTVPHTNNQENVDWNLYKPVNDLPNTKKLQWDEVESMEIDKIDLSDHDNKNIDTVNLISPIEVKSSEDKTEEVKKSNSISEKESYEEIKKKYRSLVSSIMTKDKNSVHYCYKVAFFILIPIFVFLIAAFLNQEEDVTYTCNHKLHFFNASIELQQKVYGQNKVIPSLIEFLETYKACTRLAILVGSTGVGKSYTIDIIRRNFPSQNKILQYTPPLNKVDINAISSYRCNLIVLENLRENDILDVVNLSTNIFKLKKTCITILAVINIEKVSRNLDRTIELDTKIKEITAAFSKTDNNAYIFGYEPLSEEILEKCIMQAMKDSHLKLSKDKIQQVKQSLLVSNSGCKGAYAKVQIIAISELIENLQYLLVTSFILYNVQQLTLVMPPLPEIPF</sequence>
<accession>A0A834JPW6</accession>
<comment type="caution">
    <text evidence="2">The sequence shown here is derived from an EMBL/GenBank/DDBJ whole genome shotgun (WGS) entry which is preliminary data.</text>
</comment>
<evidence type="ECO:0000256" key="1">
    <source>
        <dbReference type="SAM" id="Phobius"/>
    </source>
</evidence>
<proteinExistence type="predicted"/>
<protein>
    <submittedName>
        <fullName evidence="2">Uncharacterized protein</fullName>
    </submittedName>
</protein>